<dbReference type="FunFam" id="1.20.1390.20:FF:000001">
    <property type="entry name" value="Elongation factor 3"/>
    <property type="match status" value="1"/>
</dbReference>
<dbReference type="InterPro" id="IPR047038">
    <property type="entry name" value="eEF3_chromodomain-like_sf"/>
</dbReference>
<name>A0A9W6YRZ3_AMBMO</name>
<evidence type="ECO:0000256" key="10">
    <source>
        <dbReference type="ARBA" id="ARBA00022884"/>
    </source>
</evidence>
<dbReference type="InterPro" id="IPR021133">
    <property type="entry name" value="HEAT_type_2"/>
</dbReference>
<evidence type="ECO:0000256" key="6">
    <source>
        <dbReference type="ARBA" id="ARBA00022741"/>
    </source>
</evidence>
<keyword evidence="6" id="KW-0547">Nucleotide-binding</keyword>
<dbReference type="GO" id="GO:0005737">
    <property type="term" value="C:cytoplasm"/>
    <property type="evidence" value="ECO:0007669"/>
    <property type="project" value="UniProtKB-SubCell"/>
</dbReference>
<dbReference type="PANTHER" id="PTHR19211:SF5">
    <property type="entry name" value="ELONGATION FACTOR 3A-RELATED"/>
    <property type="match status" value="1"/>
</dbReference>
<dbReference type="FunFam" id="3.40.50.300:FF:000193">
    <property type="entry name" value="Probable Elongation factor 3"/>
    <property type="match status" value="1"/>
</dbReference>
<dbReference type="Pfam" id="PF00005">
    <property type="entry name" value="ABC_tran"/>
    <property type="match status" value="3"/>
</dbReference>
<dbReference type="Pfam" id="PF24984">
    <property type="entry name" value="HEAT_EF3_GNC1"/>
    <property type="match status" value="1"/>
</dbReference>
<dbReference type="InterPro" id="IPR011989">
    <property type="entry name" value="ARM-like"/>
</dbReference>
<proteinExistence type="inferred from homology"/>
<dbReference type="PROSITE" id="PS50077">
    <property type="entry name" value="HEAT_REPEAT"/>
    <property type="match status" value="2"/>
</dbReference>
<dbReference type="Gene3D" id="1.25.10.10">
    <property type="entry name" value="Leucine-rich Repeat Variant"/>
    <property type="match status" value="1"/>
</dbReference>
<feature type="domain" description="ABC transporter" evidence="17">
    <location>
        <begin position="669"/>
        <end position="995"/>
    </location>
</feature>
<dbReference type="InterPro" id="IPR040533">
    <property type="entry name" value="EF3_4HB"/>
</dbReference>
<dbReference type="Gene3D" id="3.40.50.300">
    <property type="entry name" value="P-loop containing nucleotide triphosphate hydrolases"/>
    <property type="match status" value="2"/>
</dbReference>
<dbReference type="PROSITE" id="PS00211">
    <property type="entry name" value="ABC_TRANSPORTER_1"/>
    <property type="match status" value="2"/>
</dbReference>
<comment type="caution">
    <text evidence="18">The sequence shown here is derived from an EMBL/GenBank/DDBJ whole genome shotgun (WGS) entry which is preliminary data.</text>
</comment>
<feature type="repeat" description="HEAT" evidence="15">
    <location>
        <begin position="94"/>
        <end position="132"/>
    </location>
</feature>
<evidence type="ECO:0000256" key="7">
    <source>
        <dbReference type="ARBA" id="ARBA00022768"/>
    </source>
</evidence>
<evidence type="ECO:0000256" key="3">
    <source>
        <dbReference type="ARBA" id="ARBA00011054"/>
    </source>
</evidence>
<dbReference type="InterPro" id="IPR003439">
    <property type="entry name" value="ABC_transporter-like_ATP-bd"/>
</dbReference>
<keyword evidence="10" id="KW-0694">RNA-binding</keyword>
<keyword evidence="5" id="KW-0677">Repeat</keyword>
<evidence type="ECO:0000313" key="18">
    <source>
        <dbReference type="EMBL" id="GMG19796.1"/>
    </source>
</evidence>
<dbReference type="SUPFAM" id="SSF52540">
    <property type="entry name" value="P-loop containing nucleoside triphosphate hydrolases"/>
    <property type="match status" value="2"/>
</dbReference>
<reference evidence="18" key="1">
    <citation type="submission" date="2023-04" db="EMBL/GenBank/DDBJ databases">
        <title>Ambrosiozyma monospora NBRC 1965.</title>
        <authorList>
            <person name="Ichikawa N."/>
            <person name="Sato H."/>
            <person name="Tonouchi N."/>
        </authorList>
    </citation>
    <scope>NUCLEOTIDE SEQUENCE</scope>
    <source>
        <strain evidence="18">NBRC 1965</strain>
    </source>
</reference>
<dbReference type="InterPro" id="IPR034085">
    <property type="entry name" value="TOG"/>
</dbReference>
<keyword evidence="19" id="KW-1185">Reference proteome</keyword>
<evidence type="ECO:0000256" key="15">
    <source>
        <dbReference type="PROSITE-ProRule" id="PRU00103"/>
    </source>
</evidence>
<comment type="subcellular location">
    <subcellularLocation>
        <location evidence="1">Cytoplasm</location>
    </subcellularLocation>
</comment>
<dbReference type="AlphaFoldDB" id="A0A9W6YRZ3"/>
<dbReference type="Gene3D" id="1.20.1390.20">
    <property type="match status" value="1"/>
</dbReference>
<dbReference type="OrthoDB" id="2110130at2759"/>
<dbReference type="Pfam" id="PF17947">
    <property type="entry name" value="4HB"/>
    <property type="match status" value="1"/>
</dbReference>
<evidence type="ECO:0000259" key="17">
    <source>
        <dbReference type="PROSITE" id="PS50893"/>
    </source>
</evidence>
<evidence type="ECO:0000256" key="13">
    <source>
        <dbReference type="ARBA" id="ARBA00050030"/>
    </source>
</evidence>
<dbReference type="GO" id="GO:0003746">
    <property type="term" value="F:translation elongation factor activity"/>
    <property type="evidence" value="ECO:0007669"/>
    <property type="project" value="UniProtKB-KW"/>
</dbReference>
<dbReference type="SMART" id="SM00382">
    <property type="entry name" value="AAA"/>
    <property type="match status" value="2"/>
</dbReference>
<comment type="pathway">
    <text evidence="2">Protein biosynthesis; polypeptide chain elongation.</text>
</comment>
<keyword evidence="11" id="KW-0648">Protein biosynthesis</keyword>
<dbReference type="GO" id="GO:0016887">
    <property type="term" value="F:ATP hydrolysis activity"/>
    <property type="evidence" value="ECO:0007669"/>
    <property type="project" value="InterPro"/>
</dbReference>
<keyword evidence="8" id="KW-0378">Hydrolase</keyword>
<dbReference type="InterPro" id="IPR003593">
    <property type="entry name" value="AAA+_ATPase"/>
</dbReference>
<dbReference type="InterPro" id="IPR027417">
    <property type="entry name" value="P-loop_NTPase"/>
</dbReference>
<evidence type="ECO:0000256" key="11">
    <source>
        <dbReference type="ARBA" id="ARBA00022917"/>
    </source>
</evidence>
<evidence type="ECO:0000256" key="12">
    <source>
        <dbReference type="ARBA" id="ARBA00049360"/>
    </source>
</evidence>
<feature type="repeat" description="HEAT" evidence="15">
    <location>
        <begin position="174"/>
        <end position="212"/>
    </location>
</feature>
<evidence type="ECO:0000256" key="14">
    <source>
        <dbReference type="ARBA" id="ARBA00050045"/>
    </source>
</evidence>
<sequence length="1046" mass="115735">MSADAESKQSAEVLAQLFSKLSVATPETRDAAATNVASFLNGEIVEHDVPYEFFQSLAKAIKDKKTAVNALTAVSRIANEADLSPSVEPYIVELIPLVSEKAGDKQVESRTAAHIALKAITKATTPAAIKDLLAKLIAQLEKTSKWQEKIALLDCISLLVDTAKTQLALRMPELIPVLSEAMWDTKNDVKKAATETMTKCTATVENKDIERFIPSLVKSIADPKLVTETVHELGATTFVSEVTTAALSIMVPLLSRGLAERDTAIKRKAAVIVDNMCKLVDDPQVVAPFMSKLFPALKANFQVIADPEARSVTERALNTLRRVGAIPADDTIPEVSTAGDVQVNFNILKDLVGKKPKRFDVVQTYVAAIAGDLIDERKIDPQAWSSALSPFLTIFLHEKESKELIEEFRKRSVDNIPQPPIFEDEDDEGEDLCNCEFSLAYGAKILLNKTQFRLKRARRYGLCGPNGAGKSTLMRAIANGQVEGFPTQEECRTVYVEHDIDGSAAETPVVEFVYGTGELGDREVIKAKLREFGFSEAMIGMPISALSGGWKMKLALARAVLKNADILLLDEPTNHLDTVNVAWLVNYLNTCGITSILVSHDSGFLDKTVQYIIHYEGFKLRKYKGNLSEFIKRVPAAKAYGEIGASDLEFKFPEPGFLEGVKTKQKAIVKVSNMSFQYPGTTKPQISDINFQCSLSSRIAVIGPNGAGKSTLINVLTGELLPTTGEVYVHENCRIAYIKQHAFAHIDSHLDKTPSEYIQWRFQTGEDRETMDRASRQITESDEQSMNKIYKVEGTPRRINEILSRRKFKNTYEYECSFFLGENIGMKSERWVPMMSVDNAWLPRGELLESHSKLVAEVDMKEALASGQFRPLTRKEIEVHCSMLGLDSELVSHSRIRGLSGGQKVKLVLAACTWQRPHLIVLDEPTNYLDRDSLGALSKALKAFEGGVIIITHSAEFTKDLTEEVWAVVDGKMTPSGHNWVSGQGSGPRIEKKEDEGDKFDAMGNKIAGSKKKAKLSSAELRKKKKERMKKKKLLGDAYVSSDEEF</sequence>
<dbReference type="FunFam" id="1.25.10.10:FF:000076">
    <property type="entry name" value="Elongation factor 3"/>
    <property type="match status" value="1"/>
</dbReference>
<keyword evidence="4" id="KW-0963">Cytoplasm</keyword>
<protein>
    <recommendedName>
        <fullName evidence="13">Elongation factor 3</fullName>
    </recommendedName>
    <alternativeName>
        <fullName evidence="14">Eukaryotic elongation factor 3</fullName>
    </alternativeName>
</protein>
<dbReference type="InterPro" id="IPR050611">
    <property type="entry name" value="ABCF"/>
</dbReference>
<dbReference type="Proteomes" id="UP001165063">
    <property type="component" value="Unassembled WGS sequence"/>
</dbReference>
<feature type="domain" description="ABC transporter" evidence="17">
    <location>
        <begin position="427"/>
        <end position="643"/>
    </location>
</feature>
<evidence type="ECO:0000256" key="8">
    <source>
        <dbReference type="ARBA" id="ARBA00022801"/>
    </source>
</evidence>
<dbReference type="SUPFAM" id="SSF48371">
    <property type="entry name" value="ARM repeat"/>
    <property type="match status" value="1"/>
</dbReference>
<evidence type="ECO:0000256" key="2">
    <source>
        <dbReference type="ARBA" id="ARBA00004815"/>
    </source>
</evidence>
<dbReference type="InterPro" id="IPR015688">
    <property type="entry name" value="eEF3_ABC2_chromodomain-like"/>
</dbReference>
<dbReference type="SMART" id="SM01349">
    <property type="entry name" value="TOG"/>
    <property type="match status" value="1"/>
</dbReference>
<dbReference type="InterPro" id="IPR017871">
    <property type="entry name" value="ABC_transporter-like_CS"/>
</dbReference>
<evidence type="ECO:0000256" key="4">
    <source>
        <dbReference type="ARBA" id="ARBA00022490"/>
    </source>
</evidence>
<dbReference type="Pfam" id="PF24987">
    <property type="entry name" value="HEAT_EF3_N"/>
    <property type="match status" value="1"/>
</dbReference>
<dbReference type="PANTHER" id="PTHR19211">
    <property type="entry name" value="ATP-BINDING TRANSPORT PROTEIN-RELATED"/>
    <property type="match status" value="1"/>
</dbReference>
<keyword evidence="9" id="KW-0067">ATP-binding</keyword>
<evidence type="ECO:0000256" key="5">
    <source>
        <dbReference type="ARBA" id="ARBA00022737"/>
    </source>
</evidence>
<dbReference type="InterPro" id="IPR016024">
    <property type="entry name" value="ARM-type_fold"/>
</dbReference>
<dbReference type="InterPro" id="IPR047036">
    <property type="entry name" value="EF3_4HB_sf"/>
</dbReference>
<dbReference type="CDD" id="cd03221">
    <property type="entry name" value="ABCF_EF-3"/>
    <property type="match status" value="1"/>
</dbReference>
<feature type="region of interest" description="Disordered" evidence="16">
    <location>
        <begin position="977"/>
        <end position="1033"/>
    </location>
</feature>
<evidence type="ECO:0000256" key="16">
    <source>
        <dbReference type="SAM" id="MobiDB-lite"/>
    </source>
</evidence>
<gene>
    <name evidence="18" type="ORF">Amon01_000074500</name>
</gene>
<feature type="compositionally biased region" description="Basic residues" evidence="16">
    <location>
        <begin position="1022"/>
        <end position="1033"/>
    </location>
</feature>
<comment type="catalytic activity">
    <reaction evidence="12">
        <text>ATP + H2O = ADP + phosphate + H(+)</text>
        <dbReference type="Rhea" id="RHEA:13065"/>
        <dbReference type="ChEBI" id="CHEBI:15377"/>
        <dbReference type="ChEBI" id="CHEBI:15378"/>
        <dbReference type="ChEBI" id="CHEBI:30616"/>
        <dbReference type="ChEBI" id="CHEBI:43474"/>
        <dbReference type="ChEBI" id="CHEBI:456216"/>
    </reaction>
</comment>
<organism evidence="18 19">
    <name type="scientific">Ambrosiozyma monospora</name>
    <name type="common">Yeast</name>
    <name type="synonym">Endomycopsis monosporus</name>
    <dbReference type="NCBI Taxonomy" id="43982"/>
    <lineage>
        <taxon>Eukaryota</taxon>
        <taxon>Fungi</taxon>
        <taxon>Dikarya</taxon>
        <taxon>Ascomycota</taxon>
        <taxon>Saccharomycotina</taxon>
        <taxon>Pichiomycetes</taxon>
        <taxon>Pichiales</taxon>
        <taxon>Pichiaceae</taxon>
        <taxon>Ambrosiozyma</taxon>
    </lineage>
</organism>
<dbReference type="EMBL" id="BSXU01000208">
    <property type="protein sequence ID" value="GMG19796.1"/>
    <property type="molecule type" value="Genomic_DNA"/>
</dbReference>
<evidence type="ECO:0000313" key="19">
    <source>
        <dbReference type="Proteomes" id="UP001165063"/>
    </source>
</evidence>
<keyword evidence="7" id="KW-0251">Elongation factor</keyword>
<dbReference type="GO" id="GO:0005524">
    <property type="term" value="F:ATP binding"/>
    <property type="evidence" value="ECO:0007669"/>
    <property type="project" value="UniProtKB-KW"/>
</dbReference>
<dbReference type="GO" id="GO:0003723">
    <property type="term" value="F:RNA binding"/>
    <property type="evidence" value="ECO:0007669"/>
    <property type="project" value="UniProtKB-KW"/>
</dbReference>
<dbReference type="PROSITE" id="PS50893">
    <property type="entry name" value="ABC_TRANSPORTER_2"/>
    <property type="match status" value="2"/>
</dbReference>
<dbReference type="Gene3D" id="2.40.50.990">
    <property type="match status" value="1"/>
</dbReference>
<evidence type="ECO:0000256" key="9">
    <source>
        <dbReference type="ARBA" id="ARBA00022840"/>
    </source>
</evidence>
<comment type="similarity">
    <text evidence="3">Belongs to the ABC transporter superfamily. ABCF family. EF3 subfamily.</text>
</comment>
<evidence type="ECO:0000256" key="1">
    <source>
        <dbReference type="ARBA" id="ARBA00004496"/>
    </source>
</evidence>
<feature type="compositionally biased region" description="Basic and acidic residues" evidence="16">
    <location>
        <begin position="989"/>
        <end position="1001"/>
    </location>
</feature>
<accession>A0A9W6YRZ3</accession>
<dbReference type="FunFam" id="2.40.50.990:FF:000001">
    <property type="entry name" value="Elongation factor 3"/>
    <property type="match status" value="1"/>
</dbReference>
<dbReference type="CDD" id="cd18626">
    <property type="entry name" value="CD_eEF3"/>
    <property type="match status" value="1"/>
</dbReference>